<reference evidence="2 3" key="1">
    <citation type="journal article" date="2020" name="Biotechnol. Biofuels">
        <title>New insights from the biogas microbiome by comprehensive genome-resolved metagenomics of nearly 1600 species originating from multiple anaerobic digesters.</title>
        <authorList>
            <person name="Campanaro S."/>
            <person name="Treu L."/>
            <person name="Rodriguez-R L.M."/>
            <person name="Kovalovszki A."/>
            <person name="Ziels R.M."/>
            <person name="Maus I."/>
            <person name="Zhu X."/>
            <person name="Kougias P.G."/>
            <person name="Basile A."/>
            <person name="Luo G."/>
            <person name="Schluter A."/>
            <person name="Konstantinidis K.T."/>
            <person name="Angelidaki I."/>
        </authorList>
    </citation>
    <scope>NUCLEOTIDE SEQUENCE [LARGE SCALE GENOMIC DNA]</scope>
    <source>
        <strain evidence="2">AS06rmzACSIP_421</strain>
    </source>
</reference>
<sequence length="95" mass="10972">MRILFKLIYILVSFGQTILIFRIVLSLIKANLRNSFVSWVYSISDILITPFQGIIAKEIYLDNFKIELTPIIALIFFSIIAFILSELTKTLNKTD</sequence>
<keyword evidence="1" id="KW-1133">Transmembrane helix</keyword>
<evidence type="ECO:0000313" key="3">
    <source>
        <dbReference type="Proteomes" id="UP000554004"/>
    </source>
</evidence>
<proteinExistence type="predicted"/>
<keyword evidence="1" id="KW-0472">Membrane</keyword>
<evidence type="ECO:0008006" key="4">
    <source>
        <dbReference type="Google" id="ProtNLM"/>
    </source>
</evidence>
<protein>
    <recommendedName>
        <fullName evidence="4">YggT family protein</fullName>
    </recommendedName>
</protein>
<keyword evidence="1" id="KW-0812">Transmembrane</keyword>
<organism evidence="2 3">
    <name type="scientific">Candidatus Dojkabacteria bacterium</name>
    <dbReference type="NCBI Taxonomy" id="2099670"/>
    <lineage>
        <taxon>Bacteria</taxon>
        <taxon>Candidatus Dojkabacteria</taxon>
    </lineage>
</organism>
<dbReference type="AlphaFoldDB" id="A0A847ETF1"/>
<dbReference type="Pfam" id="PF02325">
    <property type="entry name" value="CCB3_YggT"/>
    <property type="match status" value="1"/>
</dbReference>
<comment type="caution">
    <text evidence="2">The sequence shown here is derived from an EMBL/GenBank/DDBJ whole genome shotgun (WGS) entry which is preliminary data.</text>
</comment>
<dbReference type="Proteomes" id="UP000554004">
    <property type="component" value="Unassembled WGS sequence"/>
</dbReference>
<name>A0A847ETF1_9BACT</name>
<evidence type="ECO:0000256" key="1">
    <source>
        <dbReference type="SAM" id="Phobius"/>
    </source>
</evidence>
<dbReference type="GO" id="GO:0016020">
    <property type="term" value="C:membrane"/>
    <property type="evidence" value="ECO:0007669"/>
    <property type="project" value="InterPro"/>
</dbReference>
<feature type="transmembrane region" description="Helical" evidence="1">
    <location>
        <begin position="36"/>
        <end position="56"/>
    </location>
</feature>
<feature type="transmembrane region" description="Helical" evidence="1">
    <location>
        <begin position="7"/>
        <end position="30"/>
    </location>
</feature>
<accession>A0A847ETF1</accession>
<gene>
    <name evidence="2" type="ORF">GX618_01890</name>
</gene>
<evidence type="ECO:0000313" key="2">
    <source>
        <dbReference type="EMBL" id="NLE31005.1"/>
    </source>
</evidence>
<feature type="transmembrane region" description="Helical" evidence="1">
    <location>
        <begin position="68"/>
        <end position="85"/>
    </location>
</feature>
<dbReference type="InterPro" id="IPR003425">
    <property type="entry name" value="CCB3/YggT"/>
</dbReference>
<dbReference type="EMBL" id="JAAZAL010000071">
    <property type="protein sequence ID" value="NLE31005.1"/>
    <property type="molecule type" value="Genomic_DNA"/>
</dbReference>